<keyword evidence="3" id="KW-1185">Reference proteome</keyword>
<dbReference type="SMART" id="SM00347">
    <property type="entry name" value="HTH_MARR"/>
    <property type="match status" value="1"/>
</dbReference>
<dbReference type="InterPro" id="IPR036390">
    <property type="entry name" value="WH_DNA-bd_sf"/>
</dbReference>
<feature type="domain" description="HTH marR-type" evidence="1">
    <location>
        <begin position="1"/>
        <end position="151"/>
    </location>
</feature>
<dbReference type="PROSITE" id="PS50995">
    <property type="entry name" value="HTH_MARR_2"/>
    <property type="match status" value="1"/>
</dbReference>
<organism evidence="2 3">
    <name type="scientific">Sinisalibacter lacisalsi</name>
    <dbReference type="NCBI Taxonomy" id="1526570"/>
    <lineage>
        <taxon>Bacteria</taxon>
        <taxon>Pseudomonadati</taxon>
        <taxon>Pseudomonadota</taxon>
        <taxon>Alphaproteobacteria</taxon>
        <taxon>Rhodobacterales</taxon>
        <taxon>Roseobacteraceae</taxon>
        <taxon>Sinisalibacter</taxon>
    </lineage>
</organism>
<comment type="caution">
    <text evidence="2">The sequence shown here is derived from an EMBL/GenBank/DDBJ whole genome shotgun (WGS) entry which is preliminary data.</text>
</comment>
<gene>
    <name evidence="2" type="ORF">GCM10011358_25210</name>
</gene>
<name>A0ABQ1QQ18_9RHOB</name>
<reference evidence="3" key="1">
    <citation type="journal article" date="2019" name="Int. J. Syst. Evol. Microbiol.">
        <title>The Global Catalogue of Microorganisms (GCM) 10K type strain sequencing project: providing services to taxonomists for standard genome sequencing and annotation.</title>
        <authorList>
            <consortium name="The Broad Institute Genomics Platform"/>
            <consortium name="The Broad Institute Genome Sequencing Center for Infectious Disease"/>
            <person name="Wu L."/>
            <person name="Ma J."/>
        </authorList>
    </citation>
    <scope>NUCLEOTIDE SEQUENCE [LARGE SCALE GENOMIC DNA]</scope>
    <source>
        <strain evidence="3">CGMCC 1.12922</strain>
    </source>
</reference>
<dbReference type="RefSeq" id="WP_188528282.1">
    <property type="nucleotide sequence ID" value="NZ_BMGI01000004.1"/>
</dbReference>
<dbReference type="EMBL" id="BMGI01000004">
    <property type="protein sequence ID" value="GGD40259.1"/>
    <property type="molecule type" value="Genomic_DNA"/>
</dbReference>
<dbReference type="PRINTS" id="PR00598">
    <property type="entry name" value="HTHMARR"/>
</dbReference>
<dbReference type="Proteomes" id="UP000617355">
    <property type="component" value="Unassembled WGS sequence"/>
</dbReference>
<dbReference type="SUPFAM" id="SSF46785">
    <property type="entry name" value="Winged helix' DNA-binding domain"/>
    <property type="match status" value="1"/>
</dbReference>
<evidence type="ECO:0000313" key="2">
    <source>
        <dbReference type="EMBL" id="GGD40259.1"/>
    </source>
</evidence>
<evidence type="ECO:0000259" key="1">
    <source>
        <dbReference type="PROSITE" id="PS50995"/>
    </source>
</evidence>
<dbReference type="Pfam" id="PF01047">
    <property type="entry name" value="MarR"/>
    <property type="match status" value="1"/>
</dbReference>
<dbReference type="PANTHER" id="PTHR33164:SF43">
    <property type="entry name" value="HTH-TYPE TRANSCRIPTIONAL REPRESSOR YETL"/>
    <property type="match status" value="1"/>
</dbReference>
<dbReference type="PANTHER" id="PTHR33164">
    <property type="entry name" value="TRANSCRIPTIONAL REGULATOR, MARR FAMILY"/>
    <property type="match status" value="1"/>
</dbReference>
<sequence length="157" mass="17590">MNQTAAALDDDVIELGEMAGSLGFLLRIAQVQVFDEFYAALSVHGMKPGEFTVLWVIHLNPGLRQGTIARALHIKPAHMTKLVARLADAGYISRIIPTDDRRSVRLMLTSTGKAFVRKNRDDLINFHKAERSRLDDDEFEQFAALLRKFTGIAEARP</sequence>
<dbReference type="Gene3D" id="1.10.10.10">
    <property type="entry name" value="Winged helix-like DNA-binding domain superfamily/Winged helix DNA-binding domain"/>
    <property type="match status" value="1"/>
</dbReference>
<dbReference type="InterPro" id="IPR039422">
    <property type="entry name" value="MarR/SlyA-like"/>
</dbReference>
<protein>
    <submittedName>
        <fullName evidence="2">MarR family transcriptional regulator</fullName>
    </submittedName>
</protein>
<accession>A0ABQ1QQ18</accession>
<dbReference type="InterPro" id="IPR036388">
    <property type="entry name" value="WH-like_DNA-bd_sf"/>
</dbReference>
<proteinExistence type="predicted"/>
<evidence type="ECO:0000313" key="3">
    <source>
        <dbReference type="Proteomes" id="UP000617355"/>
    </source>
</evidence>
<dbReference type="InterPro" id="IPR000835">
    <property type="entry name" value="HTH_MarR-typ"/>
</dbReference>